<name>A0A423X0A1_9PEZI</name>
<sequence length="82" mass="8876">MAAFSTISNDRPMLYGRSGYNSKPKGGDDDNDNKNQGRSGYNSKPNGGDDDDDKNHGRSGYNSKPNGGDDDDDNKRSLVFGQ</sequence>
<comment type="caution">
    <text evidence="2">The sequence shown here is derived from an EMBL/GenBank/DDBJ whole genome shotgun (WGS) entry which is preliminary data.</text>
</comment>
<dbReference type="EMBL" id="LKEB01000032">
    <property type="protein sequence ID" value="ROW09145.1"/>
    <property type="molecule type" value="Genomic_DNA"/>
</dbReference>
<accession>A0A423X0A1</accession>
<protein>
    <submittedName>
        <fullName evidence="2">Uncharacterized protein</fullName>
    </submittedName>
</protein>
<organism evidence="2 3">
    <name type="scientific">Cytospora leucostoma</name>
    <dbReference type="NCBI Taxonomy" id="1230097"/>
    <lineage>
        <taxon>Eukaryota</taxon>
        <taxon>Fungi</taxon>
        <taxon>Dikarya</taxon>
        <taxon>Ascomycota</taxon>
        <taxon>Pezizomycotina</taxon>
        <taxon>Sordariomycetes</taxon>
        <taxon>Sordariomycetidae</taxon>
        <taxon>Diaporthales</taxon>
        <taxon>Cytosporaceae</taxon>
        <taxon>Cytospora</taxon>
    </lineage>
</organism>
<dbReference type="Proteomes" id="UP000285146">
    <property type="component" value="Unassembled WGS sequence"/>
</dbReference>
<evidence type="ECO:0000256" key="1">
    <source>
        <dbReference type="SAM" id="MobiDB-lite"/>
    </source>
</evidence>
<dbReference type="InParanoid" id="A0A423X0A1"/>
<feature type="region of interest" description="Disordered" evidence="1">
    <location>
        <begin position="1"/>
        <end position="82"/>
    </location>
</feature>
<proteinExistence type="predicted"/>
<keyword evidence="3" id="KW-1185">Reference proteome</keyword>
<gene>
    <name evidence="2" type="ORF">VPNG_05771</name>
</gene>
<dbReference type="AlphaFoldDB" id="A0A423X0A1"/>
<evidence type="ECO:0000313" key="2">
    <source>
        <dbReference type="EMBL" id="ROW09145.1"/>
    </source>
</evidence>
<evidence type="ECO:0000313" key="3">
    <source>
        <dbReference type="Proteomes" id="UP000285146"/>
    </source>
</evidence>
<reference evidence="2 3" key="1">
    <citation type="submission" date="2015-09" db="EMBL/GenBank/DDBJ databases">
        <title>Host preference determinants of Valsa canker pathogens revealed by comparative genomics.</title>
        <authorList>
            <person name="Yin Z."/>
            <person name="Huang L."/>
        </authorList>
    </citation>
    <scope>NUCLEOTIDE SEQUENCE [LARGE SCALE GENOMIC DNA]</scope>
    <source>
        <strain evidence="2 3">SXYLt</strain>
    </source>
</reference>
<feature type="compositionally biased region" description="Basic and acidic residues" evidence="1">
    <location>
        <begin position="25"/>
        <end position="35"/>
    </location>
</feature>